<name>A0AAD4U5B5_OVIAM</name>
<evidence type="ECO:0008006" key="12">
    <source>
        <dbReference type="Google" id="ProtNLM"/>
    </source>
</evidence>
<feature type="binding site" description="axial binding residue" evidence="8">
    <location>
        <position position="597"/>
    </location>
    <ligand>
        <name>heme</name>
        <dbReference type="ChEBI" id="CHEBI:30413"/>
    </ligand>
    <ligandPart>
        <name>Fe</name>
        <dbReference type="ChEBI" id="CHEBI:18248"/>
    </ligandPart>
</feature>
<keyword evidence="5" id="KW-0256">Endoplasmic reticulum</keyword>
<protein>
    <recommendedName>
        <fullName evidence="12">Cytochrome P450 7B1</fullName>
    </recommendedName>
</protein>
<dbReference type="InterPro" id="IPR002403">
    <property type="entry name" value="Cyt_P450_E_grp-IV"/>
</dbReference>
<dbReference type="PRINTS" id="PR00465">
    <property type="entry name" value="EP450IV"/>
</dbReference>
<dbReference type="Gene3D" id="1.10.630.10">
    <property type="entry name" value="Cytochrome P450"/>
    <property type="match status" value="1"/>
</dbReference>
<evidence type="ECO:0000256" key="5">
    <source>
        <dbReference type="ARBA" id="ARBA00022848"/>
    </source>
</evidence>
<dbReference type="GO" id="GO:0006699">
    <property type="term" value="P:bile acid biosynthetic process"/>
    <property type="evidence" value="ECO:0007669"/>
    <property type="project" value="TreeGrafter"/>
</dbReference>
<evidence type="ECO:0000256" key="3">
    <source>
        <dbReference type="ARBA" id="ARBA00022617"/>
    </source>
</evidence>
<feature type="transmembrane region" description="Helical" evidence="9">
    <location>
        <begin position="358"/>
        <end position="379"/>
    </location>
</feature>
<dbReference type="GO" id="GO:0008396">
    <property type="term" value="F:oxysterol 7-alpha-hydroxylase activity"/>
    <property type="evidence" value="ECO:0007669"/>
    <property type="project" value="TreeGrafter"/>
</dbReference>
<keyword evidence="5" id="KW-0492">Microsome</keyword>
<dbReference type="AlphaFoldDB" id="A0AAD4U5B5"/>
<dbReference type="SUPFAM" id="SSF48264">
    <property type="entry name" value="Cytochrome P450"/>
    <property type="match status" value="1"/>
</dbReference>
<dbReference type="InterPro" id="IPR050529">
    <property type="entry name" value="CYP450_sterol_14alpha_dmase"/>
</dbReference>
<dbReference type="GO" id="GO:0020037">
    <property type="term" value="F:heme binding"/>
    <property type="evidence" value="ECO:0007669"/>
    <property type="project" value="InterPro"/>
</dbReference>
<comment type="cofactor">
    <cofactor evidence="8">
        <name>heme</name>
        <dbReference type="ChEBI" id="CHEBI:30413"/>
    </cofactor>
</comment>
<evidence type="ECO:0000256" key="7">
    <source>
        <dbReference type="ARBA" id="ARBA00023221"/>
    </source>
</evidence>
<comment type="similarity">
    <text evidence="2">Belongs to the cytochrome P450 family.</text>
</comment>
<keyword evidence="4 8" id="KW-0479">Metal-binding</keyword>
<dbReference type="PRINTS" id="PR00385">
    <property type="entry name" value="P450"/>
</dbReference>
<evidence type="ECO:0000313" key="11">
    <source>
        <dbReference type="Proteomes" id="UP001214576"/>
    </source>
</evidence>
<evidence type="ECO:0000256" key="9">
    <source>
        <dbReference type="SAM" id="Phobius"/>
    </source>
</evidence>
<dbReference type="Proteomes" id="UP001214576">
    <property type="component" value="Unassembled WGS sequence"/>
</dbReference>
<gene>
    <name evidence="10" type="ORF">MG293_010148</name>
</gene>
<dbReference type="GO" id="GO:0042632">
    <property type="term" value="P:cholesterol homeostasis"/>
    <property type="evidence" value="ECO:0007669"/>
    <property type="project" value="TreeGrafter"/>
</dbReference>
<dbReference type="Pfam" id="PF00067">
    <property type="entry name" value="p450"/>
    <property type="match status" value="2"/>
</dbReference>
<accession>A0AAD4U5B5</accession>
<dbReference type="EMBL" id="JAKZEL010000010">
    <property type="protein sequence ID" value="KAI4539753.1"/>
    <property type="molecule type" value="Genomic_DNA"/>
</dbReference>
<evidence type="ECO:0000256" key="2">
    <source>
        <dbReference type="ARBA" id="ARBA00010617"/>
    </source>
</evidence>
<dbReference type="PANTHER" id="PTHR24304:SF0">
    <property type="entry name" value="CYTOCHROME P450 7B1"/>
    <property type="match status" value="1"/>
</dbReference>
<evidence type="ECO:0000256" key="4">
    <source>
        <dbReference type="ARBA" id="ARBA00022723"/>
    </source>
</evidence>
<dbReference type="GO" id="GO:0005506">
    <property type="term" value="F:iron ion binding"/>
    <property type="evidence" value="ECO:0007669"/>
    <property type="project" value="InterPro"/>
</dbReference>
<keyword evidence="9" id="KW-0812">Transmembrane</keyword>
<comment type="subcellular location">
    <subcellularLocation>
        <location evidence="1">Microsome membrane</location>
    </subcellularLocation>
</comment>
<keyword evidence="7" id="KW-0443">Lipid metabolism</keyword>
<keyword evidence="9" id="KW-1133">Transmembrane helix</keyword>
<evidence type="ECO:0000256" key="6">
    <source>
        <dbReference type="ARBA" id="ARBA00023004"/>
    </source>
</evidence>
<keyword evidence="3 8" id="KW-0349">Heme</keyword>
<evidence type="ECO:0000256" key="1">
    <source>
        <dbReference type="ARBA" id="ARBA00004524"/>
    </source>
</evidence>
<proteinExistence type="inferred from homology"/>
<organism evidence="10 11">
    <name type="scientific">Ovis ammon polii</name>
    <dbReference type="NCBI Taxonomy" id="230172"/>
    <lineage>
        <taxon>Eukaryota</taxon>
        <taxon>Metazoa</taxon>
        <taxon>Chordata</taxon>
        <taxon>Craniata</taxon>
        <taxon>Vertebrata</taxon>
        <taxon>Euteleostomi</taxon>
        <taxon>Mammalia</taxon>
        <taxon>Eutheria</taxon>
        <taxon>Laurasiatheria</taxon>
        <taxon>Artiodactyla</taxon>
        <taxon>Ruminantia</taxon>
        <taxon>Pecora</taxon>
        <taxon>Bovidae</taxon>
        <taxon>Caprinae</taxon>
        <taxon>Ovis</taxon>
    </lineage>
</organism>
<evidence type="ECO:0000313" key="10">
    <source>
        <dbReference type="EMBL" id="KAI4539753.1"/>
    </source>
</evidence>
<dbReference type="InterPro" id="IPR036396">
    <property type="entry name" value="Cyt_P450_sf"/>
</dbReference>
<sequence>MSAGMGGFWPEPWLPQSLGSPGLALAAGLLLLVLCLSARRTRHAQTVCKRGHRIRIRFAAPGSVVVSPGVADERAKVSAKALLLSLRGTEQYKARQDIRLQLLISYTNQYVKRRGEPPLIKGWLPYFGQALKLQKDPLGFMTTLQKQYGDIFTLLLGGKYITFILDPFHYTSVAKNQKLSFQIFTNKFLKRVFSIKKMITDSDLIDEIHSTYQFLQGKHLDILMESTMQNLKQVFEPQLLKTTSWSTEYLLPFCNSVIFEMTFATIYGNVLADDKKTFITELKDDFSKFDEKFTHLASGIPIELLGNLKSVRTKLIKDLTVESLAKLQGLSEVVQRRNDILEKYYMPKDTEIGAHHLGLLWASVTNTVPTMFWAMYYLLRHPKAMAVLRDEIDHLLQSTGQKKGPGFSIYLTREQLDSLVYLGNLFLSVMKKRRAMEDPLSSEDNNVHDFVSSDDDRMTAQTQSQPHLTHITGTGRARTGSLLLLDGSDWERISLSIEVIESTILEVLRLCSFSGIFRFVQEDLTLHLESQDCCLRKGDFVVIFPPILHHDPEIFEAPEEFRFDRFTENGKKKTTFFKRGKKLKYYHLPFGLGVSKCPGRFLAMVEIKQLLVVLLTYFDLEIIDNKPLELNYSRFLFGIPYPDSDVLFRYKIKSHYIGKVNATQAGTISGSRARRKVRFRHQGQERVETGTGIIVDSFHTQLFSN</sequence>
<dbReference type="PANTHER" id="PTHR24304">
    <property type="entry name" value="CYTOCHROME P450 FAMILY 7"/>
    <property type="match status" value="1"/>
</dbReference>
<keyword evidence="7" id="KW-0753">Steroid metabolism</keyword>
<keyword evidence="6 8" id="KW-0408">Iron</keyword>
<keyword evidence="9" id="KW-0472">Membrane</keyword>
<reference evidence="10" key="1">
    <citation type="submission" date="2022-03" db="EMBL/GenBank/DDBJ databases">
        <title>Genomic analyses of argali, domestic sheep and their hybrids provide insights into chromosomal evolution, heterosis and genetic basis of agronomic traits.</title>
        <authorList>
            <person name="Li M."/>
        </authorList>
    </citation>
    <scope>NUCLEOTIDE SEQUENCE</scope>
    <source>
        <strain evidence="10">CAU-MHL-2022a</strain>
        <tissue evidence="10">Skin</tissue>
    </source>
</reference>
<comment type="caution">
    <text evidence="10">The sequence shown here is derived from an EMBL/GenBank/DDBJ whole genome shotgun (WGS) entry which is preliminary data.</text>
</comment>
<keyword evidence="11" id="KW-1185">Reference proteome</keyword>
<dbReference type="InterPro" id="IPR001128">
    <property type="entry name" value="Cyt_P450"/>
</dbReference>
<evidence type="ECO:0000256" key="8">
    <source>
        <dbReference type="PIRSR" id="PIRSR602403-1"/>
    </source>
</evidence>